<evidence type="ECO:0000256" key="6">
    <source>
        <dbReference type="ARBA" id="ARBA00023136"/>
    </source>
</evidence>
<keyword evidence="4" id="KW-0735">Signal-anchor</keyword>
<evidence type="ECO:0000256" key="1">
    <source>
        <dbReference type="ARBA" id="ARBA00004167"/>
    </source>
</evidence>
<evidence type="ECO:0000256" key="2">
    <source>
        <dbReference type="ARBA" id="ARBA00007727"/>
    </source>
</evidence>
<dbReference type="PANTHER" id="PTHR32285:SF11">
    <property type="entry name" value="PROTEIN TRICHOME BIREFRINGENCE-LIKE 34"/>
    <property type="match status" value="1"/>
</dbReference>
<dbReference type="PANTHER" id="PTHR32285">
    <property type="entry name" value="PROTEIN TRICHOME BIREFRINGENCE-LIKE 9-RELATED"/>
    <property type="match status" value="1"/>
</dbReference>
<dbReference type="KEGG" id="dcr:108217157"/>
<gene>
    <name evidence="10" type="ORF">DCAR_0415411</name>
</gene>
<dbReference type="AlphaFoldDB" id="A0AAF0WWA8"/>
<name>A0AAF0WWA8_DAUCS</name>
<dbReference type="EMBL" id="CP093346">
    <property type="protein sequence ID" value="WOG96081.1"/>
    <property type="molecule type" value="Genomic_DNA"/>
</dbReference>
<organism evidence="10 11">
    <name type="scientific">Daucus carota subsp. sativus</name>
    <name type="common">Carrot</name>
    <dbReference type="NCBI Taxonomy" id="79200"/>
    <lineage>
        <taxon>Eukaryota</taxon>
        <taxon>Viridiplantae</taxon>
        <taxon>Streptophyta</taxon>
        <taxon>Embryophyta</taxon>
        <taxon>Tracheophyta</taxon>
        <taxon>Spermatophyta</taxon>
        <taxon>Magnoliopsida</taxon>
        <taxon>eudicotyledons</taxon>
        <taxon>Gunneridae</taxon>
        <taxon>Pentapetalae</taxon>
        <taxon>asterids</taxon>
        <taxon>campanulids</taxon>
        <taxon>Apiales</taxon>
        <taxon>Apiaceae</taxon>
        <taxon>Apioideae</taxon>
        <taxon>Scandiceae</taxon>
        <taxon>Daucinae</taxon>
        <taxon>Daucus</taxon>
        <taxon>Daucus sect. Daucus</taxon>
    </lineage>
</organism>
<evidence type="ECO:0000256" key="4">
    <source>
        <dbReference type="ARBA" id="ARBA00022968"/>
    </source>
</evidence>
<feature type="transmembrane region" description="Helical" evidence="7">
    <location>
        <begin position="20"/>
        <end position="39"/>
    </location>
</feature>
<dbReference type="GO" id="GO:0005794">
    <property type="term" value="C:Golgi apparatus"/>
    <property type="evidence" value="ECO:0007669"/>
    <property type="project" value="TreeGrafter"/>
</dbReference>
<dbReference type="InterPro" id="IPR029962">
    <property type="entry name" value="TBL"/>
</dbReference>
<protein>
    <recommendedName>
        <fullName evidence="12">Trichome birefringence-like N-terminal domain-containing protein</fullName>
    </recommendedName>
</protein>
<dbReference type="Proteomes" id="UP000077755">
    <property type="component" value="Chromosome 4"/>
</dbReference>
<evidence type="ECO:0008006" key="12">
    <source>
        <dbReference type="Google" id="ProtNLM"/>
    </source>
</evidence>
<evidence type="ECO:0000313" key="10">
    <source>
        <dbReference type="EMBL" id="WOG96081.1"/>
    </source>
</evidence>
<evidence type="ECO:0000259" key="8">
    <source>
        <dbReference type="Pfam" id="PF13839"/>
    </source>
</evidence>
<feature type="domain" description="Trichome birefringence-like N-terminal" evidence="9">
    <location>
        <begin position="71"/>
        <end position="124"/>
    </location>
</feature>
<dbReference type="GO" id="GO:0016413">
    <property type="term" value="F:O-acetyltransferase activity"/>
    <property type="evidence" value="ECO:0007669"/>
    <property type="project" value="InterPro"/>
</dbReference>
<reference evidence="10" key="2">
    <citation type="submission" date="2022-03" db="EMBL/GenBank/DDBJ databases">
        <title>Draft title - Genomic analysis of global carrot germplasm unveils the trajectory of domestication and the origin of high carotenoid orange carrot.</title>
        <authorList>
            <person name="Iorizzo M."/>
            <person name="Ellison S."/>
            <person name="Senalik D."/>
            <person name="Macko-Podgorni A."/>
            <person name="Grzebelus D."/>
            <person name="Bostan H."/>
            <person name="Rolling W."/>
            <person name="Curaba J."/>
            <person name="Simon P."/>
        </authorList>
    </citation>
    <scope>NUCLEOTIDE SEQUENCE</scope>
    <source>
        <tissue evidence="10">Leaf</tissue>
    </source>
</reference>
<evidence type="ECO:0000259" key="9">
    <source>
        <dbReference type="Pfam" id="PF14416"/>
    </source>
</evidence>
<dbReference type="InterPro" id="IPR025846">
    <property type="entry name" value="TBL_N"/>
</dbReference>
<evidence type="ECO:0000256" key="5">
    <source>
        <dbReference type="ARBA" id="ARBA00022989"/>
    </source>
</evidence>
<evidence type="ECO:0000256" key="7">
    <source>
        <dbReference type="SAM" id="Phobius"/>
    </source>
</evidence>
<proteinExistence type="inferred from homology"/>
<keyword evidence="6 7" id="KW-0472">Membrane</keyword>
<comment type="similarity">
    <text evidence="2">Belongs to the PC-esterase family. TBL subfamily.</text>
</comment>
<dbReference type="Pfam" id="PF13839">
    <property type="entry name" value="PC-Esterase"/>
    <property type="match status" value="1"/>
</dbReference>
<keyword evidence="5 7" id="KW-1133">Transmembrane helix</keyword>
<sequence>MAKVYYHIVPSTIGSMRCSLRSSVAFLITIFVICVIYFPRENGRLYDQKKDLLTDDHTSKRSPDQNHSSDSCDLFSGKWVFDNESYPLYKEDECPFMSDLLACKKFGRKDFNYQHWRWQPHQCNLRRFNGTVLLERLRNKRMVFVGDSVMRGQWVSFACLVNKFVPRALESMHFSFNHSLITLRAEEYNASIEFYWSPLLVESTSDHQWNHRFHSTIVRAQAIYKHAKHWTDADILIFGTYLWWRRPFMNTLWGSLGSADGILKRVEMLRSYEMGLKTWSDWLEIHIDRNKSQLYFMSMPPTHRRAEEWGKSTNGTCYNEQEMIKEEGYRGNGTDLRMMRIVEDTIDELKRRGLQVKLMNITQLSEYRKDGHPSIYRKQWLALSEEQLAKPTSYSDCTHWCLPGVPDVWNELLYAHIST</sequence>
<keyword evidence="11" id="KW-1185">Reference proteome</keyword>
<keyword evidence="3 7" id="KW-0812">Transmembrane</keyword>
<comment type="subcellular location">
    <subcellularLocation>
        <location evidence="1">Membrane</location>
        <topology evidence="1">Single-pass membrane protein</topology>
    </subcellularLocation>
</comment>
<dbReference type="InterPro" id="IPR026057">
    <property type="entry name" value="TBL_C"/>
</dbReference>
<accession>A0AAF0WWA8</accession>
<reference evidence="10" key="1">
    <citation type="journal article" date="2016" name="Nat. Genet.">
        <title>A high-quality carrot genome assembly provides new insights into carotenoid accumulation and asterid genome evolution.</title>
        <authorList>
            <person name="Iorizzo M."/>
            <person name="Ellison S."/>
            <person name="Senalik D."/>
            <person name="Zeng P."/>
            <person name="Satapoomin P."/>
            <person name="Huang J."/>
            <person name="Bowman M."/>
            <person name="Iovene M."/>
            <person name="Sanseverino W."/>
            <person name="Cavagnaro P."/>
            <person name="Yildiz M."/>
            <person name="Macko-Podgorni A."/>
            <person name="Moranska E."/>
            <person name="Grzebelus E."/>
            <person name="Grzebelus D."/>
            <person name="Ashrafi H."/>
            <person name="Zheng Z."/>
            <person name="Cheng S."/>
            <person name="Spooner D."/>
            <person name="Van Deynze A."/>
            <person name="Simon P."/>
        </authorList>
    </citation>
    <scope>NUCLEOTIDE SEQUENCE</scope>
    <source>
        <tissue evidence="10">Leaf</tissue>
    </source>
</reference>
<dbReference type="Pfam" id="PF14416">
    <property type="entry name" value="PMR5N"/>
    <property type="match status" value="1"/>
</dbReference>
<dbReference type="GO" id="GO:0016020">
    <property type="term" value="C:membrane"/>
    <property type="evidence" value="ECO:0007669"/>
    <property type="project" value="UniProtKB-SubCell"/>
</dbReference>
<feature type="domain" description="Trichome birefringence-like C-terminal" evidence="8">
    <location>
        <begin position="125"/>
        <end position="415"/>
    </location>
</feature>
<evidence type="ECO:0000256" key="3">
    <source>
        <dbReference type="ARBA" id="ARBA00022692"/>
    </source>
</evidence>
<evidence type="ECO:0000313" key="11">
    <source>
        <dbReference type="Proteomes" id="UP000077755"/>
    </source>
</evidence>